<dbReference type="Gene3D" id="3.30.420.40">
    <property type="match status" value="2"/>
</dbReference>
<keyword evidence="2" id="KW-0808">Transferase</keyword>
<dbReference type="OrthoDB" id="9796533at2"/>
<comment type="caution">
    <text evidence="2">The sequence shown here is derived from an EMBL/GenBank/DDBJ whole genome shotgun (WGS) entry which is preliminary data.</text>
</comment>
<name>A0A4R1QX76_HYDET</name>
<dbReference type="PANTHER" id="PTHR18964">
    <property type="entry name" value="ROK (REPRESSOR, ORF, KINASE) FAMILY"/>
    <property type="match status" value="1"/>
</dbReference>
<dbReference type="SUPFAM" id="SSF53067">
    <property type="entry name" value="Actin-like ATPase domain"/>
    <property type="match status" value="1"/>
</dbReference>
<dbReference type="GO" id="GO:0016301">
    <property type="term" value="F:kinase activity"/>
    <property type="evidence" value="ECO:0007669"/>
    <property type="project" value="UniProtKB-KW"/>
</dbReference>
<proteinExistence type="inferred from homology"/>
<reference evidence="2 3" key="1">
    <citation type="submission" date="2019-03" db="EMBL/GenBank/DDBJ databases">
        <title>Genomic Encyclopedia of Type Strains, Phase IV (KMG-IV): sequencing the most valuable type-strain genomes for metagenomic binning, comparative biology and taxonomic classification.</title>
        <authorList>
            <person name="Goeker M."/>
        </authorList>
    </citation>
    <scope>NUCLEOTIDE SEQUENCE [LARGE SCALE GENOMIC DNA]</scope>
    <source>
        <strain evidence="2 3">LX-B</strain>
    </source>
</reference>
<comment type="similarity">
    <text evidence="1">Belongs to the ROK (NagC/XylR) family.</text>
</comment>
<dbReference type="AlphaFoldDB" id="A0A4R1QX76"/>
<organism evidence="2 3">
    <name type="scientific">Hydrogenispora ethanolica</name>
    <dbReference type="NCBI Taxonomy" id="1082276"/>
    <lineage>
        <taxon>Bacteria</taxon>
        <taxon>Bacillati</taxon>
        <taxon>Bacillota</taxon>
        <taxon>Hydrogenispora</taxon>
    </lineage>
</organism>
<accession>A0A4R1QX76</accession>
<evidence type="ECO:0000313" key="2">
    <source>
        <dbReference type="EMBL" id="TCL55350.1"/>
    </source>
</evidence>
<keyword evidence="3" id="KW-1185">Reference proteome</keyword>
<evidence type="ECO:0000313" key="3">
    <source>
        <dbReference type="Proteomes" id="UP000295008"/>
    </source>
</evidence>
<protein>
    <submittedName>
        <fullName evidence="2">Glucokinase</fullName>
    </submittedName>
</protein>
<dbReference type="EMBL" id="SLUN01000056">
    <property type="protein sequence ID" value="TCL55350.1"/>
    <property type="molecule type" value="Genomic_DNA"/>
</dbReference>
<gene>
    <name evidence="2" type="ORF">EDC14_10562</name>
</gene>
<dbReference type="Proteomes" id="UP000295008">
    <property type="component" value="Unassembled WGS sequence"/>
</dbReference>
<dbReference type="InterPro" id="IPR043129">
    <property type="entry name" value="ATPase_NBD"/>
</dbReference>
<keyword evidence="2" id="KW-0418">Kinase</keyword>
<sequence length="317" mass="33520">MVKMMREVPFGLGVDIGGTKVLIVLANPAGEIIFQDKAGTSRDPAEIIGIIRASLDKAGVQAGQIRGMGVGVPGNVDSTKGWVMDVPSLKWQNLNLAELLGSHFPFPVYINNDVNLSALGERWLGNGRGTDNLFYIALGTGIGGAVIANGALVEGYRFGAGEIGYFLEKADLRNGLRNYSCQEFGVFESKASGTALTRKAEPLGLTPRELFQGFRRGVSGTQAIIEEFVLDLSVAIANVVSLLNPEKVIIGGGVSESMECVIEPIRESVAQFSPFPTEIVLARLGGAAGAVGGAAYVFQNHQPGFPDHSDSNEPGRT</sequence>
<dbReference type="Pfam" id="PF00480">
    <property type="entry name" value="ROK"/>
    <property type="match status" value="1"/>
</dbReference>
<dbReference type="InterPro" id="IPR000600">
    <property type="entry name" value="ROK"/>
</dbReference>
<evidence type="ECO:0000256" key="1">
    <source>
        <dbReference type="ARBA" id="ARBA00006479"/>
    </source>
</evidence>
<dbReference type="PANTHER" id="PTHR18964:SF149">
    <property type="entry name" value="BIFUNCTIONAL UDP-N-ACETYLGLUCOSAMINE 2-EPIMERASE_N-ACETYLMANNOSAMINE KINASE"/>
    <property type="match status" value="1"/>
</dbReference>